<dbReference type="NCBIfam" id="TIGR02605">
    <property type="entry name" value="CxxC_CxxC_SSSS"/>
    <property type="match status" value="1"/>
</dbReference>
<gene>
    <name evidence="3" type="ORF">BWZ43_04210</name>
</gene>
<name>A0A8E2IDY9_9BACI</name>
<accession>A0A8E2IDY9</accession>
<keyword evidence="4" id="KW-1185">Reference proteome</keyword>
<dbReference type="RefSeq" id="WP_078109503.1">
    <property type="nucleotide sequence ID" value="NZ_JALCJN010000065.1"/>
</dbReference>
<dbReference type="AlphaFoldDB" id="A0A8E2IDY9"/>
<dbReference type="Proteomes" id="UP000189761">
    <property type="component" value="Unassembled WGS sequence"/>
</dbReference>
<sequence length="88" mass="10229">MPNYTFHCKNCGQFTLSFKSTSGNKTQAVCPICQLDAKRVYFPPNLFSYSKELRSRIEKGMEPRRVKKEELGSKQIKKSANIQRPWQV</sequence>
<proteinExistence type="predicted"/>
<evidence type="ECO:0000313" key="4">
    <source>
        <dbReference type="Proteomes" id="UP000189761"/>
    </source>
</evidence>
<dbReference type="EMBL" id="MTLA01000044">
    <property type="protein sequence ID" value="OOP69628.1"/>
    <property type="molecule type" value="Genomic_DNA"/>
</dbReference>
<feature type="region of interest" description="Disordered" evidence="1">
    <location>
        <begin position="65"/>
        <end position="88"/>
    </location>
</feature>
<evidence type="ECO:0000259" key="2">
    <source>
        <dbReference type="SMART" id="SM00834"/>
    </source>
</evidence>
<feature type="domain" description="Putative regulatory protein FmdB zinc ribbon" evidence="2">
    <location>
        <begin position="1"/>
        <end position="42"/>
    </location>
</feature>
<reference evidence="3 4" key="1">
    <citation type="submission" date="2017-01" db="EMBL/GenBank/DDBJ databases">
        <title>Draft genome sequence of Bacillus oleronius.</title>
        <authorList>
            <person name="Allam M."/>
        </authorList>
    </citation>
    <scope>NUCLEOTIDE SEQUENCE [LARGE SCALE GENOMIC DNA]</scope>
    <source>
        <strain evidence="3 4">DSM 9356</strain>
    </source>
</reference>
<feature type="compositionally biased region" description="Polar residues" evidence="1">
    <location>
        <begin position="78"/>
        <end position="88"/>
    </location>
</feature>
<comment type="caution">
    <text evidence="3">The sequence shown here is derived from an EMBL/GenBank/DDBJ whole genome shotgun (WGS) entry which is preliminary data.</text>
</comment>
<dbReference type="SMART" id="SM00834">
    <property type="entry name" value="CxxC_CXXC_SSSS"/>
    <property type="match status" value="1"/>
</dbReference>
<dbReference type="InterPro" id="IPR013429">
    <property type="entry name" value="Regulatory_FmdB_Zinc_ribbon"/>
</dbReference>
<dbReference type="Pfam" id="PF09723">
    <property type="entry name" value="Zn_ribbon_8"/>
    <property type="match status" value="1"/>
</dbReference>
<protein>
    <recommendedName>
        <fullName evidence="2">Putative regulatory protein FmdB zinc ribbon domain-containing protein</fullName>
    </recommendedName>
</protein>
<evidence type="ECO:0000313" key="3">
    <source>
        <dbReference type="EMBL" id="OOP69628.1"/>
    </source>
</evidence>
<organism evidence="3 4">
    <name type="scientific">Heyndrickxia oleronia</name>
    <dbReference type="NCBI Taxonomy" id="38875"/>
    <lineage>
        <taxon>Bacteria</taxon>
        <taxon>Bacillati</taxon>
        <taxon>Bacillota</taxon>
        <taxon>Bacilli</taxon>
        <taxon>Bacillales</taxon>
        <taxon>Bacillaceae</taxon>
        <taxon>Heyndrickxia</taxon>
    </lineage>
</organism>
<evidence type="ECO:0000256" key="1">
    <source>
        <dbReference type="SAM" id="MobiDB-lite"/>
    </source>
</evidence>